<evidence type="ECO:0000256" key="3">
    <source>
        <dbReference type="ARBA" id="ARBA00022630"/>
    </source>
</evidence>
<keyword evidence="3" id="KW-0285">Flavoprotein</keyword>
<keyword evidence="4" id="KW-0274">FAD</keyword>
<dbReference type="GO" id="GO:0016491">
    <property type="term" value="F:oxidoreductase activity"/>
    <property type="evidence" value="ECO:0007669"/>
    <property type="project" value="UniProtKB-KW"/>
</dbReference>
<proteinExistence type="inferred from homology"/>
<dbReference type="AlphaFoldDB" id="T0ZWN1"/>
<dbReference type="PANTHER" id="PTHR43429:SF1">
    <property type="entry name" value="NAD(P)H SULFUR OXIDOREDUCTASE (COA-DEPENDENT)"/>
    <property type="match status" value="1"/>
</dbReference>
<organism evidence="8">
    <name type="scientific">mine drainage metagenome</name>
    <dbReference type="NCBI Taxonomy" id="410659"/>
    <lineage>
        <taxon>unclassified sequences</taxon>
        <taxon>metagenomes</taxon>
        <taxon>ecological metagenomes</taxon>
    </lineage>
</organism>
<dbReference type="Gene3D" id="3.30.390.30">
    <property type="match status" value="1"/>
</dbReference>
<evidence type="ECO:0000256" key="2">
    <source>
        <dbReference type="ARBA" id="ARBA00009130"/>
    </source>
</evidence>
<dbReference type="PANTHER" id="PTHR43429">
    <property type="entry name" value="PYRIDINE NUCLEOTIDE-DISULFIDE OXIDOREDUCTASE DOMAIN-CONTAINING"/>
    <property type="match status" value="1"/>
</dbReference>
<dbReference type="Pfam" id="PF02852">
    <property type="entry name" value="Pyr_redox_dim"/>
    <property type="match status" value="1"/>
</dbReference>
<evidence type="ECO:0000256" key="1">
    <source>
        <dbReference type="ARBA" id="ARBA00001974"/>
    </source>
</evidence>
<keyword evidence="6" id="KW-0676">Redox-active center</keyword>
<dbReference type="EMBL" id="AUZY01011797">
    <property type="protein sequence ID" value="EQD33054.1"/>
    <property type="molecule type" value="Genomic_DNA"/>
</dbReference>
<feature type="non-terminal residue" evidence="8">
    <location>
        <position position="1"/>
    </location>
</feature>
<name>T0ZWN1_9ZZZZ</name>
<comment type="cofactor">
    <cofactor evidence="1">
        <name>FAD</name>
        <dbReference type="ChEBI" id="CHEBI:57692"/>
    </cofactor>
</comment>
<dbReference type="SUPFAM" id="SSF55424">
    <property type="entry name" value="FAD/NAD-linked reductases, dimerisation (C-terminal) domain"/>
    <property type="match status" value="1"/>
</dbReference>
<dbReference type="InterPro" id="IPR036188">
    <property type="entry name" value="FAD/NAD-bd_sf"/>
</dbReference>
<accession>T0ZWN1</accession>
<comment type="caution">
    <text evidence="8">The sequence shown here is derived from an EMBL/GenBank/DDBJ whole genome shotgun (WGS) entry which is preliminary data.</text>
</comment>
<protein>
    <submittedName>
        <fullName evidence="8">NADH oxidase</fullName>
    </submittedName>
</protein>
<comment type="similarity">
    <text evidence="2">Belongs to the class-III pyridine nucleotide-disulfide oxidoreductase family.</text>
</comment>
<dbReference type="InterPro" id="IPR050260">
    <property type="entry name" value="FAD-bd_OxRdtase"/>
</dbReference>
<gene>
    <name evidence="8" type="ORF">B1B_17649</name>
</gene>
<evidence type="ECO:0000256" key="5">
    <source>
        <dbReference type="ARBA" id="ARBA00023002"/>
    </source>
</evidence>
<evidence type="ECO:0000313" key="8">
    <source>
        <dbReference type="EMBL" id="EQD33054.1"/>
    </source>
</evidence>
<keyword evidence="5" id="KW-0560">Oxidoreductase</keyword>
<dbReference type="InterPro" id="IPR016156">
    <property type="entry name" value="FAD/NAD-linked_Rdtase_dimer_sf"/>
</dbReference>
<reference evidence="8" key="2">
    <citation type="journal article" date="2014" name="ISME J.">
        <title>Microbial stratification in low pH oxic and suboxic macroscopic growths along an acid mine drainage.</title>
        <authorList>
            <person name="Mendez-Garcia C."/>
            <person name="Mesa V."/>
            <person name="Sprenger R.R."/>
            <person name="Richter M."/>
            <person name="Diez M.S."/>
            <person name="Solano J."/>
            <person name="Bargiela R."/>
            <person name="Golyshina O.V."/>
            <person name="Manteca A."/>
            <person name="Ramos J.L."/>
            <person name="Gallego J.R."/>
            <person name="Llorente I."/>
            <person name="Martins Dos Santos V.A."/>
            <person name="Jensen O.N."/>
            <person name="Pelaez A.I."/>
            <person name="Sanchez J."/>
            <person name="Ferrer M."/>
        </authorList>
    </citation>
    <scope>NUCLEOTIDE SEQUENCE</scope>
</reference>
<evidence type="ECO:0000256" key="6">
    <source>
        <dbReference type="ARBA" id="ARBA00023284"/>
    </source>
</evidence>
<feature type="domain" description="Pyridine nucleotide-disulphide oxidoreductase dimerisation" evidence="7">
    <location>
        <begin position="43"/>
        <end position="143"/>
    </location>
</feature>
<evidence type="ECO:0000256" key="4">
    <source>
        <dbReference type="ARBA" id="ARBA00022827"/>
    </source>
</evidence>
<dbReference type="InterPro" id="IPR004099">
    <property type="entry name" value="Pyr_nucl-diS_OxRdtase_dimer"/>
</dbReference>
<sequence length="158" mass="16731">NIISGKPDWHPLAQVSNKMGRVAGSNAAGNKMIFSGSLGTVLVKIFDFEIGYTGLTESSANKLGIPAKTVFVKAMSRAGYYPGKQPVYLNLVIDIRGGKVIGAQAVSKDGGAWRINTIAAAIQAGMRAEDLFFTDLGYSPPFGPVWDPIIIAADIAMK</sequence>
<evidence type="ECO:0000259" key="7">
    <source>
        <dbReference type="Pfam" id="PF02852"/>
    </source>
</evidence>
<reference evidence="8" key="1">
    <citation type="submission" date="2013-08" db="EMBL/GenBank/DDBJ databases">
        <authorList>
            <person name="Mendez C."/>
            <person name="Richter M."/>
            <person name="Ferrer M."/>
            <person name="Sanchez J."/>
        </authorList>
    </citation>
    <scope>NUCLEOTIDE SEQUENCE</scope>
</reference>
<dbReference type="Gene3D" id="3.50.50.60">
    <property type="entry name" value="FAD/NAD(P)-binding domain"/>
    <property type="match status" value="1"/>
</dbReference>